<accession>X1I261</accession>
<protein>
    <submittedName>
        <fullName evidence="1">Uncharacterized protein</fullName>
    </submittedName>
</protein>
<dbReference type="EMBL" id="BARU01028989">
    <property type="protein sequence ID" value="GAH75812.1"/>
    <property type="molecule type" value="Genomic_DNA"/>
</dbReference>
<proteinExistence type="predicted"/>
<reference evidence="1" key="1">
    <citation type="journal article" date="2014" name="Front. Microbiol.">
        <title>High frequency of phylogenetically diverse reductive dehalogenase-homologous genes in deep subseafloor sedimentary metagenomes.</title>
        <authorList>
            <person name="Kawai M."/>
            <person name="Futagami T."/>
            <person name="Toyoda A."/>
            <person name="Takaki Y."/>
            <person name="Nishi S."/>
            <person name="Hori S."/>
            <person name="Arai W."/>
            <person name="Tsubouchi T."/>
            <person name="Morono Y."/>
            <person name="Uchiyama I."/>
            <person name="Ito T."/>
            <person name="Fujiyama A."/>
            <person name="Inagaki F."/>
            <person name="Takami H."/>
        </authorList>
    </citation>
    <scope>NUCLEOTIDE SEQUENCE</scope>
    <source>
        <strain evidence="1">Expedition CK06-06</strain>
    </source>
</reference>
<organism evidence="1">
    <name type="scientific">marine sediment metagenome</name>
    <dbReference type="NCBI Taxonomy" id="412755"/>
    <lineage>
        <taxon>unclassified sequences</taxon>
        <taxon>metagenomes</taxon>
        <taxon>ecological metagenomes</taxon>
    </lineage>
</organism>
<dbReference type="AlphaFoldDB" id="X1I261"/>
<name>X1I261_9ZZZZ</name>
<gene>
    <name evidence="1" type="ORF">S03H2_46195</name>
</gene>
<evidence type="ECO:0000313" key="1">
    <source>
        <dbReference type="EMBL" id="GAH75812.1"/>
    </source>
</evidence>
<sequence>MISEECHDLATVLFKNWLFIDSARRYAITKNKEQALMATINARAVVYESGYEKALTENEAKALATDLEPVIDALNKEEFTFAQDRLHELSEQVFMSALQKVVSCECRR</sequence>
<comment type="caution">
    <text evidence="1">The sequence shown here is derived from an EMBL/GenBank/DDBJ whole genome shotgun (WGS) entry which is preliminary data.</text>
</comment>